<protein>
    <submittedName>
        <fullName evidence="1">Uncharacterized protein</fullName>
    </submittedName>
</protein>
<dbReference type="Proteomes" id="UP000091956">
    <property type="component" value="Unassembled WGS sequence"/>
</dbReference>
<dbReference type="RefSeq" id="XP_018132363.1">
    <property type="nucleotide sequence ID" value="XM_018272968.2"/>
</dbReference>
<proteinExistence type="predicted"/>
<dbReference type="GeneID" id="28836865"/>
<sequence>MPRLYIAMYEAGTGNYEHWALCLDDEDGNVPTIFEVSGEDGTFEKSAVQDEPENRLLHKRNLAVGEVNERDIPELLKVIDDAKVDNETTEWNCQDYVIELLEMLYEECIIDEDDKEYKRGMKKAKDKYFGPL</sequence>
<keyword evidence="2" id="KW-1185">Reference proteome</keyword>
<dbReference type="EMBL" id="KV460216">
    <property type="protein sequence ID" value="OBT98630.1"/>
    <property type="molecule type" value="Genomic_DNA"/>
</dbReference>
<accession>A0A1B8GS49</accession>
<organism evidence="1 2">
    <name type="scientific">Pseudogymnoascus verrucosus</name>
    <dbReference type="NCBI Taxonomy" id="342668"/>
    <lineage>
        <taxon>Eukaryota</taxon>
        <taxon>Fungi</taxon>
        <taxon>Dikarya</taxon>
        <taxon>Ascomycota</taxon>
        <taxon>Pezizomycotina</taxon>
        <taxon>Leotiomycetes</taxon>
        <taxon>Thelebolales</taxon>
        <taxon>Thelebolaceae</taxon>
        <taxon>Pseudogymnoascus</taxon>
    </lineage>
</organism>
<dbReference type="Pfam" id="PF20174">
    <property type="entry name" value="DUF6540"/>
    <property type="match status" value="1"/>
</dbReference>
<reference evidence="1 2" key="1">
    <citation type="submission" date="2016-03" db="EMBL/GenBank/DDBJ databases">
        <title>Comparative genomics of Pseudogymnoascus destructans, the fungus causing white-nose syndrome of bats.</title>
        <authorList>
            <person name="Palmer J.M."/>
            <person name="Drees K.P."/>
            <person name="Foster J.T."/>
            <person name="Lindner D.L."/>
        </authorList>
    </citation>
    <scope>NUCLEOTIDE SEQUENCE [LARGE SCALE GENOMIC DNA]</scope>
    <source>
        <strain evidence="1 2">UAMH 10579</strain>
    </source>
</reference>
<gene>
    <name evidence="1" type="ORF">VE01_03479</name>
</gene>
<reference evidence="2" key="2">
    <citation type="journal article" date="2018" name="Nat. Commun.">
        <title>Extreme sensitivity to ultraviolet light in the fungal pathogen causing white-nose syndrome of bats.</title>
        <authorList>
            <person name="Palmer J.M."/>
            <person name="Drees K.P."/>
            <person name="Foster J.T."/>
            <person name="Lindner D.L."/>
        </authorList>
    </citation>
    <scope>NUCLEOTIDE SEQUENCE [LARGE SCALE GENOMIC DNA]</scope>
    <source>
        <strain evidence="2">UAMH 10579</strain>
    </source>
</reference>
<name>A0A1B8GS49_9PEZI</name>
<dbReference type="AlphaFoldDB" id="A0A1B8GS49"/>
<dbReference type="OrthoDB" id="37659at2759"/>
<evidence type="ECO:0000313" key="1">
    <source>
        <dbReference type="EMBL" id="OBT98630.1"/>
    </source>
</evidence>
<evidence type="ECO:0000313" key="2">
    <source>
        <dbReference type="Proteomes" id="UP000091956"/>
    </source>
</evidence>
<dbReference type="InterPro" id="IPR046670">
    <property type="entry name" value="DUF6540"/>
</dbReference>